<feature type="compositionally biased region" description="Low complexity" evidence="1">
    <location>
        <begin position="421"/>
        <end position="434"/>
    </location>
</feature>
<feature type="compositionally biased region" description="Basic and acidic residues" evidence="1">
    <location>
        <begin position="148"/>
        <end position="159"/>
    </location>
</feature>
<feature type="compositionally biased region" description="Basic and acidic residues" evidence="1">
    <location>
        <begin position="186"/>
        <end position="321"/>
    </location>
</feature>
<evidence type="ECO:0000313" key="2">
    <source>
        <dbReference type="EMBL" id="KAK6358628.1"/>
    </source>
</evidence>
<dbReference type="Proteomes" id="UP001373714">
    <property type="component" value="Unassembled WGS sequence"/>
</dbReference>
<dbReference type="AlphaFoldDB" id="A0AAV9V9Z1"/>
<feature type="compositionally biased region" description="Polar residues" evidence="1">
    <location>
        <begin position="103"/>
        <end position="122"/>
    </location>
</feature>
<reference evidence="2 3" key="1">
    <citation type="submission" date="2019-10" db="EMBL/GenBank/DDBJ databases">
        <authorList>
            <person name="Palmer J.M."/>
        </authorList>
    </citation>
    <scope>NUCLEOTIDE SEQUENCE [LARGE SCALE GENOMIC DNA]</scope>
    <source>
        <strain evidence="2 3">TWF730</strain>
    </source>
</reference>
<feature type="region of interest" description="Disordered" evidence="1">
    <location>
        <begin position="864"/>
        <end position="884"/>
    </location>
</feature>
<protein>
    <submittedName>
        <fullName evidence="2">Uncharacterized protein</fullName>
    </submittedName>
</protein>
<feature type="compositionally biased region" description="Basic and acidic residues" evidence="1">
    <location>
        <begin position="442"/>
        <end position="460"/>
    </location>
</feature>
<sequence>MTTSKVHHTSLPGPITIASPLGTTSLLPIGLLDTVISGPFSQLDFATRQGWFKQNINNLTAAPPEPEPAPPAAPRRPEMAPKNKKNNKKRNSVVQIPKENGDIDSSLNSPAVETPMSENQEFVTPADRPDNPLDKPVANGAAATDPIDNNKDTMAKAEGDEAAAAWGLDDDKGKGIVGEPDAIPDTAEKLENGSVDHKPAEVNGEEHKGEQPRSEVPKDDEPEVDKTKDDEPKTGDPETKVEDSETKAENPEAKTEDSETKLEEPKTEEQETKPEEPKSEEPKSEEPNSEEPKLEEPKSEEPKEDIPTAKTEEPSDEEKKPIPPADLDIPDTAEVKDNVSEDLAEKTVTEPVADEHAGSKSLADELAAVEAAGEEEDETPAEKPAVEETEAGKLMEDESKTENPTEVVPVEEQSTEEKADVPAPGDPGATDPATEATAPVEDIPKPEAKVDAPEAVRDEPGIETATTEAAPEGADTAEEKTAPEGDAVVAVEATPGDEYAPQVIEEPVIHTRPIMEAPKPPTLPSLTSTDRDFTSTRYQSTTSPQFLNKPHQPANHSLDLDDRNMQSSINNWYKKVFSFADSLNWRPGWDHPEEFDYLVRSIEAPLSQVSLAPAQEWWAEKPKDPSIDWDKIDEAGAKYEEFWEWKSKIALTAICANFACREILGKTVFGLDEKMTKKLGLAMSVFIKDFGDDITATKFRHMTLKLLQESKSFGSSSRKQLVKLSQELANVLSPLTSFLPVEEPRTEEEKQQQAHYSPLTLALYEKVLFATHILHDTIQKDLKYFALFHPVPGVEFDETTMEESTFQNLGAGKGAVALVARPGLVRLGLPRGGEPEDIVIVHKALVVREDALEEALKHFDTPVDDVPPAVPADVPAETEDVKVE</sequence>
<keyword evidence="3" id="KW-1185">Reference proteome</keyword>
<feature type="region of interest" description="Disordered" evidence="1">
    <location>
        <begin position="58"/>
        <end position="485"/>
    </location>
</feature>
<comment type="caution">
    <text evidence="2">The sequence shown here is derived from an EMBL/GenBank/DDBJ whole genome shotgun (WGS) entry which is preliminary data.</text>
</comment>
<feature type="compositionally biased region" description="Low complexity" evidence="1">
    <location>
        <begin position="864"/>
        <end position="875"/>
    </location>
</feature>
<feature type="compositionally biased region" description="Pro residues" evidence="1">
    <location>
        <begin position="63"/>
        <end position="74"/>
    </location>
</feature>
<name>A0AAV9V9Z1_9PEZI</name>
<proteinExistence type="predicted"/>
<feature type="compositionally biased region" description="Low complexity" evidence="1">
    <location>
        <begin position="463"/>
        <end position="474"/>
    </location>
</feature>
<dbReference type="EMBL" id="JAVHNS010000004">
    <property type="protein sequence ID" value="KAK6358628.1"/>
    <property type="molecule type" value="Genomic_DNA"/>
</dbReference>
<feature type="compositionally biased region" description="Basic residues" evidence="1">
    <location>
        <begin position="82"/>
        <end position="91"/>
    </location>
</feature>
<evidence type="ECO:0000313" key="3">
    <source>
        <dbReference type="Proteomes" id="UP001373714"/>
    </source>
</evidence>
<feature type="compositionally biased region" description="Basic and acidic residues" evidence="1">
    <location>
        <begin position="333"/>
        <end position="358"/>
    </location>
</feature>
<organism evidence="2 3">
    <name type="scientific">Orbilia blumenaviensis</name>
    <dbReference type="NCBI Taxonomy" id="1796055"/>
    <lineage>
        <taxon>Eukaryota</taxon>
        <taxon>Fungi</taxon>
        <taxon>Dikarya</taxon>
        <taxon>Ascomycota</taxon>
        <taxon>Pezizomycotina</taxon>
        <taxon>Orbiliomycetes</taxon>
        <taxon>Orbiliales</taxon>
        <taxon>Orbiliaceae</taxon>
        <taxon>Orbilia</taxon>
    </lineage>
</organism>
<accession>A0AAV9V9Z1</accession>
<feature type="compositionally biased region" description="Basic and acidic residues" evidence="1">
    <location>
        <begin position="380"/>
        <end position="403"/>
    </location>
</feature>
<gene>
    <name evidence="2" type="ORF">TWF730_007953</name>
</gene>
<evidence type="ECO:0000256" key="1">
    <source>
        <dbReference type="SAM" id="MobiDB-lite"/>
    </source>
</evidence>